<dbReference type="PANTHER" id="PTHR33865:SF3">
    <property type="entry name" value="PROTEIN FAM183B"/>
    <property type="match status" value="1"/>
</dbReference>
<keyword evidence="8" id="KW-1185">Reference proteome</keyword>
<evidence type="ECO:0000256" key="5">
    <source>
        <dbReference type="ARBA" id="ARBA00023273"/>
    </source>
</evidence>
<comment type="similarity">
    <text evidence="6">Belongs to the CFAP144 family.</text>
</comment>
<name>A0AAV8VFD0_9CUCU</name>
<evidence type="ECO:0000313" key="7">
    <source>
        <dbReference type="EMBL" id="KAJ8912924.1"/>
    </source>
</evidence>
<evidence type="ECO:0000256" key="1">
    <source>
        <dbReference type="ARBA" id="ARBA00004138"/>
    </source>
</evidence>
<accession>A0AAV8VFD0</accession>
<comment type="caution">
    <text evidence="7">The sequence shown here is derived from an EMBL/GenBank/DDBJ whole genome shotgun (WGS) entry which is preliminary data.</text>
</comment>
<keyword evidence="3" id="KW-0963">Cytoplasm</keyword>
<comment type="subcellular location">
    <subcellularLocation>
        <location evidence="1">Cell projection</location>
        <location evidence="1">Cilium</location>
    </subcellularLocation>
    <subcellularLocation>
        <location evidence="2">Cytoplasm</location>
        <location evidence="2">Cytoskeleton</location>
    </subcellularLocation>
</comment>
<dbReference type="InterPro" id="IPR029214">
    <property type="entry name" value="CFAP144"/>
</dbReference>
<dbReference type="GO" id="GO:0005856">
    <property type="term" value="C:cytoskeleton"/>
    <property type="evidence" value="ECO:0007669"/>
    <property type="project" value="UniProtKB-SubCell"/>
</dbReference>
<dbReference type="Pfam" id="PF14886">
    <property type="entry name" value="FAM183"/>
    <property type="match status" value="1"/>
</dbReference>
<organism evidence="7 8">
    <name type="scientific">Exocentrus adspersus</name>
    <dbReference type="NCBI Taxonomy" id="1586481"/>
    <lineage>
        <taxon>Eukaryota</taxon>
        <taxon>Metazoa</taxon>
        <taxon>Ecdysozoa</taxon>
        <taxon>Arthropoda</taxon>
        <taxon>Hexapoda</taxon>
        <taxon>Insecta</taxon>
        <taxon>Pterygota</taxon>
        <taxon>Neoptera</taxon>
        <taxon>Endopterygota</taxon>
        <taxon>Coleoptera</taxon>
        <taxon>Polyphaga</taxon>
        <taxon>Cucujiformia</taxon>
        <taxon>Chrysomeloidea</taxon>
        <taxon>Cerambycidae</taxon>
        <taxon>Lamiinae</taxon>
        <taxon>Acanthocinini</taxon>
        <taxon>Exocentrus</taxon>
    </lineage>
</organism>
<gene>
    <name evidence="7" type="ORF">NQ315_017254</name>
</gene>
<dbReference type="EMBL" id="JANEYG010000107">
    <property type="protein sequence ID" value="KAJ8912924.1"/>
    <property type="molecule type" value="Genomic_DNA"/>
</dbReference>
<evidence type="ECO:0000256" key="2">
    <source>
        <dbReference type="ARBA" id="ARBA00004245"/>
    </source>
</evidence>
<reference evidence="7 8" key="1">
    <citation type="journal article" date="2023" name="Insect Mol. Biol.">
        <title>Genome sequencing provides insights into the evolution of gene families encoding plant cell wall-degrading enzymes in longhorned beetles.</title>
        <authorList>
            <person name="Shin N.R."/>
            <person name="Okamura Y."/>
            <person name="Kirsch R."/>
            <person name="Pauchet Y."/>
        </authorList>
    </citation>
    <scope>NUCLEOTIDE SEQUENCE [LARGE SCALE GENOMIC DNA]</scope>
    <source>
        <strain evidence="7">EAD_L_NR</strain>
    </source>
</reference>
<evidence type="ECO:0000256" key="6">
    <source>
        <dbReference type="ARBA" id="ARBA00034777"/>
    </source>
</evidence>
<dbReference type="GO" id="GO:0097546">
    <property type="term" value="C:ciliary base"/>
    <property type="evidence" value="ECO:0007669"/>
    <property type="project" value="TreeGrafter"/>
</dbReference>
<dbReference type="Proteomes" id="UP001159042">
    <property type="component" value="Unassembled WGS sequence"/>
</dbReference>
<keyword evidence="5" id="KW-0966">Cell projection</keyword>
<keyword evidence="4" id="KW-0206">Cytoskeleton</keyword>
<evidence type="ECO:0000313" key="8">
    <source>
        <dbReference type="Proteomes" id="UP001159042"/>
    </source>
</evidence>
<proteinExistence type="inferred from homology"/>
<sequence length="124" mass="14735">MSKKLPAIFLKEIYEKDQKYFTVYDTYTPNYNRTEITGKFYSKYDSLIGVGEYPELVEKIKAVQDRGPKEKLKWPETTNQSYGWYTVPLVEIDRNDYRLYFPQKSSEMTRHQIKLAQGASKRGR</sequence>
<evidence type="ECO:0000256" key="3">
    <source>
        <dbReference type="ARBA" id="ARBA00022490"/>
    </source>
</evidence>
<dbReference type="PANTHER" id="PTHR33865">
    <property type="entry name" value="PROTEIN FAM183B"/>
    <property type="match status" value="1"/>
</dbReference>
<dbReference type="AlphaFoldDB" id="A0AAV8VFD0"/>
<evidence type="ECO:0000256" key="4">
    <source>
        <dbReference type="ARBA" id="ARBA00023212"/>
    </source>
</evidence>
<protein>
    <submittedName>
        <fullName evidence="7">Uncharacterized protein</fullName>
    </submittedName>
</protein>